<evidence type="ECO:0000256" key="1">
    <source>
        <dbReference type="SAM" id="MobiDB-lite"/>
    </source>
</evidence>
<feature type="region of interest" description="Disordered" evidence="1">
    <location>
        <begin position="161"/>
        <end position="264"/>
    </location>
</feature>
<evidence type="ECO:0000313" key="2">
    <source>
        <dbReference type="EMBL" id="GEY87870.1"/>
    </source>
</evidence>
<feature type="compositionally biased region" description="Basic and acidic residues" evidence="1">
    <location>
        <begin position="225"/>
        <end position="248"/>
    </location>
</feature>
<feature type="compositionally biased region" description="Basic and acidic residues" evidence="1">
    <location>
        <begin position="161"/>
        <end position="181"/>
    </location>
</feature>
<feature type="compositionally biased region" description="Acidic residues" evidence="1">
    <location>
        <begin position="29"/>
        <end position="50"/>
    </location>
</feature>
<sequence>MRVKLNIREGVNMTEIITINQHETNENELGSESDQEENEEELEYDEEEEEDEFVKTLSNHTNDEDETMIKDKAEGDKDKGIDYTTNQFDDDVNVGLNEPVDTDEGLNIPHTDAEIISPLDVHVHHEFLAKESSQPKSTYEGAALLTEFELKKFLIDKMDERLKKRKTSKDAKPTKGPKTKESTSGSSKGTKSKSKFFGKSVQPEEPEFEVVVSDMPQYQEENLGNDDKEPKRKVSSKRDWFTKPKQPEDPIDPDWNVGKTPQQGPTQSWLMTLASLADKPSKTFDELMSTLINFFEYIMNVLKITNLTQETLLGPAIKLLKGIHTNYAKLEYDFENVTKLYQRNMIGTT</sequence>
<proteinExistence type="predicted"/>
<comment type="caution">
    <text evidence="2">The sequence shown here is derived from an EMBL/GenBank/DDBJ whole genome shotgun (WGS) entry which is preliminary data.</text>
</comment>
<reference evidence="2" key="1">
    <citation type="journal article" date="2019" name="Sci. Rep.">
        <title>Draft genome of Tanacetum cinerariifolium, the natural source of mosquito coil.</title>
        <authorList>
            <person name="Yamashiro T."/>
            <person name="Shiraishi A."/>
            <person name="Satake H."/>
            <person name="Nakayama K."/>
        </authorList>
    </citation>
    <scope>NUCLEOTIDE SEQUENCE</scope>
</reference>
<dbReference type="AlphaFoldDB" id="A0A699HUT2"/>
<feature type="region of interest" description="Disordered" evidence="1">
    <location>
        <begin position="18"/>
        <end position="50"/>
    </location>
</feature>
<organism evidence="2">
    <name type="scientific">Tanacetum cinerariifolium</name>
    <name type="common">Dalmatian daisy</name>
    <name type="synonym">Chrysanthemum cinerariifolium</name>
    <dbReference type="NCBI Taxonomy" id="118510"/>
    <lineage>
        <taxon>Eukaryota</taxon>
        <taxon>Viridiplantae</taxon>
        <taxon>Streptophyta</taxon>
        <taxon>Embryophyta</taxon>
        <taxon>Tracheophyta</taxon>
        <taxon>Spermatophyta</taxon>
        <taxon>Magnoliopsida</taxon>
        <taxon>eudicotyledons</taxon>
        <taxon>Gunneridae</taxon>
        <taxon>Pentapetalae</taxon>
        <taxon>asterids</taxon>
        <taxon>campanulids</taxon>
        <taxon>Asterales</taxon>
        <taxon>Asteraceae</taxon>
        <taxon>Asteroideae</taxon>
        <taxon>Anthemideae</taxon>
        <taxon>Anthemidinae</taxon>
        <taxon>Tanacetum</taxon>
    </lineage>
</organism>
<name>A0A699HUT2_TANCI</name>
<protein>
    <submittedName>
        <fullName evidence="2">Uncharacterized protein</fullName>
    </submittedName>
</protein>
<dbReference type="EMBL" id="BKCJ010218481">
    <property type="protein sequence ID" value="GEY87870.1"/>
    <property type="molecule type" value="Genomic_DNA"/>
</dbReference>
<feature type="compositionally biased region" description="Polar residues" evidence="1">
    <location>
        <begin position="18"/>
        <end position="28"/>
    </location>
</feature>
<accession>A0A699HUT2</accession>
<gene>
    <name evidence="2" type="ORF">Tci_459844</name>
</gene>